<dbReference type="Pfam" id="PF06723">
    <property type="entry name" value="MreB_Mbl"/>
    <property type="match status" value="1"/>
</dbReference>
<reference evidence="8" key="1">
    <citation type="submission" date="2023-07" db="EMBL/GenBank/DDBJ databases">
        <title>30 novel species of actinomycetes from the DSMZ collection.</title>
        <authorList>
            <person name="Nouioui I."/>
        </authorList>
    </citation>
    <scope>NUCLEOTIDE SEQUENCE [LARGE SCALE GENOMIC DNA]</scope>
    <source>
        <strain evidence="8">DSM 41982</strain>
    </source>
</reference>
<keyword evidence="2" id="KW-0963">Cytoplasm</keyword>
<evidence type="ECO:0000313" key="8">
    <source>
        <dbReference type="Proteomes" id="UP001183607"/>
    </source>
</evidence>
<proteinExistence type="inferred from homology"/>
<dbReference type="PRINTS" id="PR01652">
    <property type="entry name" value="SHAPEPROTEIN"/>
</dbReference>
<comment type="subcellular location">
    <subcellularLocation>
        <location evidence="1">Cytoplasm</location>
    </subcellularLocation>
</comment>
<evidence type="ECO:0000256" key="5">
    <source>
        <dbReference type="ARBA" id="ARBA00022960"/>
    </source>
</evidence>
<evidence type="ECO:0000256" key="1">
    <source>
        <dbReference type="ARBA" id="ARBA00004496"/>
    </source>
</evidence>
<dbReference type="PANTHER" id="PTHR42749:SF1">
    <property type="entry name" value="CELL SHAPE-DETERMINING PROTEIN MREB"/>
    <property type="match status" value="1"/>
</dbReference>
<evidence type="ECO:0000256" key="6">
    <source>
        <dbReference type="ARBA" id="ARBA00023458"/>
    </source>
</evidence>
<accession>A0ABD5E7P3</accession>
<evidence type="ECO:0000313" key="7">
    <source>
        <dbReference type="EMBL" id="MDT0416797.1"/>
    </source>
</evidence>
<dbReference type="RefSeq" id="WP_237300891.1">
    <property type="nucleotide sequence ID" value="NZ_JAVRER010000020.1"/>
</dbReference>
<dbReference type="Proteomes" id="UP001183607">
    <property type="component" value="Unassembled WGS sequence"/>
</dbReference>
<keyword evidence="4" id="KW-0067">ATP-binding</keyword>
<evidence type="ECO:0000256" key="3">
    <source>
        <dbReference type="ARBA" id="ARBA00022741"/>
    </source>
</evidence>
<dbReference type="InterPro" id="IPR004753">
    <property type="entry name" value="MreB"/>
</dbReference>
<dbReference type="EMBL" id="JAVRER010000020">
    <property type="protein sequence ID" value="MDT0416797.1"/>
    <property type="molecule type" value="Genomic_DNA"/>
</dbReference>
<keyword evidence="3" id="KW-0547">Nucleotide-binding</keyword>
<evidence type="ECO:0000256" key="4">
    <source>
        <dbReference type="ARBA" id="ARBA00022840"/>
    </source>
</evidence>
<dbReference type="Gene3D" id="3.30.420.40">
    <property type="match status" value="2"/>
</dbReference>
<dbReference type="SUPFAM" id="SSF53067">
    <property type="entry name" value="Actin-like ATPase domain"/>
    <property type="match status" value="2"/>
</dbReference>
<comment type="caution">
    <text evidence="7">The sequence shown here is derived from an EMBL/GenBank/DDBJ whole genome shotgun (WGS) entry which is preliminary data.</text>
</comment>
<dbReference type="InterPro" id="IPR043129">
    <property type="entry name" value="ATPase_NBD"/>
</dbReference>
<dbReference type="PANTHER" id="PTHR42749">
    <property type="entry name" value="CELL SHAPE-DETERMINING PROTEIN MREB"/>
    <property type="match status" value="1"/>
</dbReference>
<sequence>MAIDLGSARLRLRDQRQAWSAPHVAIVDEEGSLRAWGDEALAMAGRLPPRLRLVRPVAAGAVADLPLAARLLGSALRAASGKSRRLRGAQAVVCVPDHATSLERHVLRQVCKDAGINQVRSVPHSVAAAVGAGVSGSPAGALLVDIGEHRTSASMIALGTALVTRTVKRGAGSVDTWLMRHAREEHALTIGAQVAEEAKLAAALETGARLPVRGQDRDEGLPRVGELTVAEIRAVLRPVYEDVARLVTAVLDASPPELVDDVFERGVLLHGGGARLYGLDAHLRQELSMPVHLVESGADTAVEGAWLLAAEGPVLELA</sequence>
<gene>
    <name evidence="7" type="ORF">RM574_15000</name>
</gene>
<name>A0ABD5E7P3_9ACTN</name>
<evidence type="ECO:0000256" key="2">
    <source>
        <dbReference type="ARBA" id="ARBA00022490"/>
    </source>
</evidence>
<dbReference type="AlphaFoldDB" id="A0ABD5E7P3"/>
<protein>
    <submittedName>
        <fullName evidence="7">Rod shape-determining protein</fullName>
    </submittedName>
</protein>
<dbReference type="GO" id="GO:0005524">
    <property type="term" value="F:ATP binding"/>
    <property type="evidence" value="ECO:0007669"/>
    <property type="project" value="UniProtKB-KW"/>
</dbReference>
<dbReference type="GO" id="GO:0008360">
    <property type="term" value="P:regulation of cell shape"/>
    <property type="evidence" value="ECO:0007669"/>
    <property type="project" value="UniProtKB-KW"/>
</dbReference>
<dbReference type="GO" id="GO:0005737">
    <property type="term" value="C:cytoplasm"/>
    <property type="evidence" value="ECO:0007669"/>
    <property type="project" value="UniProtKB-SubCell"/>
</dbReference>
<keyword evidence="5" id="KW-0133">Cell shape</keyword>
<organism evidence="7 8">
    <name type="scientific">Streptomyces evansiae</name>
    <dbReference type="NCBI Taxonomy" id="3075535"/>
    <lineage>
        <taxon>Bacteria</taxon>
        <taxon>Bacillati</taxon>
        <taxon>Actinomycetota</taxon>
        <taxon>Actinomycetes</taxon>
        <taxon>Kitasatosporales</taxon>
        <taxon>Streptomycetaceae</taxon>
        <taxon>Streptomyces</taxon>
    </lineage>
</organism>
<comment type="similarity">
    <text evidence="6">Belongs to the FtsA/MreB family.</text>
</comment>
<dbReference type="InterPro" id="IPR056546">
    <property type="entry name" value="MreB_MamK-like"/>
</dbReference>